<gene>
    <name evidence="2" type="ORF">DPV69_03035</name>
</gene>
<dbReference type="EMBL" id="SAYW01000001">
    <property type="protein sequence ID" value="RWU10333.1"/>
    <property type="molecule type" value="Genomic_DNA"/>
</dbReference>
<keyword evidence="1" id="KW-0472">Membrane</keyword>
<evidence type="ECO:0000256" key="1">
    <source>
        <dbReference type="SAM" id="Phobius"/>
    </source>
</evidence>
<keyword evidence="3" id="KW-1185">Reference proteome</keyword>
<comment type="caution">
    <text evidence="2">The sequence shown here is derived from an EMBL/GenBank/DDBJ whole genome shotgun (WGS) entry which is preliminary data.</text>
</comment>
<protein>
    <submittedName>
        <fullName evidence="2">Uncharacterized protein</fullName>
    </submittedName>
</protein>
<dbReference type="Proteomes" id="UP000284120">
    <property type="component" value="Unassembled WGS sequence"/>
</dbReference>
<reference evidence="2 3" key="1">
    <citation type="submission" date="2018-06" db="EMBL/GenBank/DDBJ databases">
        <title>Pedobacter endophyticus sp. nov., an endophytic bacterium isolated from a leaf of Triticum aestivum.</title>
        <authorList>
            <person name="Zhang L."/>
        </authorList>
    </citation>
    <scope>NUCLEOTIDE SEQUENCE [LARGE SCALE GENOMIC DNA]</scope>
    <source>
        <strain evidence="2 3">CM134L-2</strain>
    </source>
</reference>
<feature type="transmembrane region" description="Helical" evidence="1">
    <location>
        <begin position="32"/>
        <end position="50"/>
    </location>
</feature>
<evidence type="ECO:0000313" key="2">
    <source>
        <dbReference type="EMBL" id="RWU10333.1"/>
    </source>
</evidence>
<organism evidence="2 3">
    <name type="scientific">Pedobacter chitinilyticus</name>
    <dbReference type="NCBI Taxonomy" id="2233776"/>
    <lineage>
        <taxon>Bacteria</taxon>
        <taxon>Pseudomonadati</taxon>
        <taxon>Bacteroidota</taxon>
        <taxon>Sphingobacteriia</taxon>
        <taxon>Sphingobacteriales</taxon>
        <taxon>Sphingobacteriaceae</taxon>
        <taxon>Pedobacter</taxon>
    </lineage>
</organism>
<sequence>MIAFVLILTAIIAAMLTFYVNHQLTQGPVRSSALLSLIVASIFYCFPNLLSTELAKNIPVVFIGGSFIGMASKKIIDSYFKLAISGLVFAVIYLNTSRFFNGYGGALGASAGISLLSVLSLPFFTPKKHHLTNGVLQLRKIIFRRNKD</sequence>
<name>A0A3S3PIH9_9SPHI</name>
<evidence type="ECO:0000313" key="3">
    <source>
        <dbReference type="Proteomes" id="UP000284120"/>
    </source>
</evidence>
<dbReference type="OrthoDB" id="768533at2"/>
<keyword evidence="1" id="KW-1133">Transmembrane helix</keyword>
<keyword evidence="1" id="KW-0812">Transmembrane</keyword>
<feature type="transmembrane region" description="Helical" evidence="1">
    <location>
        <begin position="79"/>
        <end position="96"/>
    </location>
</feature>
<accession>A0A3S3PIH9</accession>
<dbReference type="RefSeq" id="WP_113645828.1">
    <property type="nucleotide sequence ID" value="NZ_QMHN01000001.1"/>
</dbReference>
<feature type="transmembrane region" description="Helical" evidence="1">
    <location>
        <begin position="102"/>
        <end position="124"/>
    </location>
</feature>
<proteinExistence type="predicted"/>
<dbReference type="AlphaFoldDB" id="A0A3S3PIH9"/>